<dbReference type="Proteomes" id="UP000474061">
    <property type="component" value="Unassembled WGS sequence"/>
</dbReference>
<evidence type="ECO:0000259" key="1">
    <source>
        <dbReference type="Pfam" id="PF18539"/>
    </source>
</evidence>
<dbReference type="RefSeq" id="WP_004085600.1">
    <property type="nucleotide sequence ID" value="NZ_CP052853.1"/>
</dbReference>
<dbReference type="Gene3D" id="2.60.120.790">
    <property type="match status" value="1"/>
</dbReference>
<dbReference type="Proteomes" id="UP001220702">
    <property type="component" value="Unassembled WGS sequence"/>
</dbReference>
<accession>A0A9Q4ML59</accession>
<evidence type="ECO:0000313" key="4">
    <source>
        <dbReference type="Proteomes" id="UP000474061"/>
    </source>
</evidence>
<dbReference type="Pfam" id="PF18539">
    <property type="entry name" value="DUF5625"/>
    <property type="match status" value="1"/>
</dbReference>
<evidence type="ECO:0000313" key="2">
    <source>
        <dbReference type="EMBL" id="MDC6407760.1"/>
    </source>
</evidence>
<dbReference type="InterPro" id="IPR041008">
    <property type="entry name" value="DUF5625"/>
</dbReference>
<protein>
    <submittedName>
        <fullName evidence="2">DUF5625 family protein</fullName>
    </submittedName>
</protein>
<evidence type="ECO:0000313" key="3">
    <source>
        <dbReference type="EMBL" id="MRU24930.1"/>
    </source>
</evidence>
<reference evidence="2" key="3">
    <citation type="submission" date="2021-11" db="EMBL/GenBank/DDBJ databases">
        <authorList>
            <person name="Denance N."/>
            <person name="Briand M."/>
            <person name="Dupas E."/>
            <person name="Durand K."/>
            <person name="Legendre B."/>
            <person name="Cunty A."/>
            <person name="Donnadieu C."/>
            <person name="Lopez Roques C."/>
            <person name="Cesbron S."/>
            <person name="Jacques M.A."/>
        </authorList>
    </citation>
    <scope>NUCLEOTIDE SEQUENCE</scope>
    <source>
        <strain evidence="2">CFBP8070</strain>
    </source>
</reference>
<reference evidence="3" key="1">
    <citation type="submission" date="2019-05" db="EMBL/GenBank/DDBJ databases">
        <authorList>
            <person name="Castillo A."/>
            <person name="Giampetruzzi A."/>
            <person name="Landa B."/>
            <person name="Saponari M."/>
            <person name="Almeida R.P.P."/>
            <person name="Moralejo E."/>
            <person name="Marco-Noales E."/>
            <person name="Velasco-Amo M.P."/>
            <person name="Roman-Ecija M."/>
            <person name="Navarro I."/>
            <person name="Monterde A."/>
            <person name="Barbe S."/>
        </authorList>
    </citation>
    <scope>NUCLEOTIDE SEQUENCE</scope>
    <source>
        <strain evidence="3">XYL1981</strain>
    </source>
</reference>
<comment type="caution">
    <text evidence="3">The sequence shown here is derived from an EMBL/GenBank/DDBJ whole genome shotgun (WGS) entry which is preliminary data.</text>
</comment>
<reference evidence="2" key="4">
    <citation type="journal article" date="2023" name="Commun. Biol.">
        <title>Suspicions of two bridgehead invasions of Xylella fastidiosa subsp. multiplex in France.</title>
        <authorList>
            <person name="Dupas E."/>
            <person name="Durand K."/>
            <person name="Rieux A."/>
            <person name="Briand M."/>
            <person name="Pruvost O."/>
            <person name="Cunty A."/>
            <person name="Denance N."/>
            <person name="Donnadieu C."/>
            <person name="Legendre B."/>
            <person name="Lopez-Roques C."/>
            <person name="Cesbron S."/>
            <person name="Ravigne V."/>
            <person name="Jacques M.A."/>
        </authorList>
    </citation>
    <scope>NUCLEOTIDE SEQUENCE</scope>
    <source>
        <strain evidence="2">CFBP8070</strain>
    </source>
</reference>
<reference evidence="3" key="2">
    <citation type="journal article" date="2020" name="Appl. Environ. Microbiol.">
        <title>Multiple intercontinental introductions associated with the emergence of a plant pathogen in Europe.</title>
        <authorList>
            <person name="Landa B.B."/>
            <person name="Castillo A.I."/>
            <person name="Giampetruzzi A."/>
            <person name="Kahn A."/>
            <person name="Roman-Ecija M."/>
            <person name="Velasco-Amo M.P."/>
            <person name="Navas-Cortes J.A."/>
            <person name="Marco-Noales E."/>
            <person name="Barbe S."/>
            <person name="Moralejo E."/>
            <person name="Coletta-Filho H.D."/>
            <person name="Saldarelli P."/>
            <person name="Saponari M."/>
            <person name="Almeida R.P.P."/>
        </authorList>
    </citation>
    <scope>NUCLEOTIDE SEQUENCE</scope>
    <source>
        <strain evidence="3">XYL1981</strain>
    </source>
</reference>
<proteinExistence type="predicted"/>
<dbReference type="EMBL" id="JAJKGN010000001">
    <property type="protein sequence ID" value="MDC6407760.1"/>
    <property type="molecule type" value="Genomic_DNA"/>
</dbReference>
<name>A0A9Q4ML59_XYLFS</name>
<feature type="domain" description="DUF5625" evidence="1">
    <location>
        <begin position="45"/>
        <end position="187"/>
    </location>
</feature>
<organism evidence="3 4">
    <name type="scientific">Xylella fastidiosa subsp. multiplex</name>
    <dbReference type="NCBI Taxonomy" id="644357"/>
    <lineage>
        <taxon>Bacteria</taxon>
        <taxon>Pseudomonadati</taxon>
        <taxon>Pseudomonadota</taxon>
        <taxon>Gammaproteobacteria</taxon>
        <taxon>Lysobacterales</taxon>
        <taxon>Lysobacteraceae</taxon>
        <taxon>Xylella</taxon>
    </lineage>
</organism>
<dbReference type="AlphaFoldDB" id="A0A9Q4ML59"/>
<sequence length="194" mass="22044">MSRKIFTRGILLLLATVFLGLATAFIFFYGPDFNRNDPSKPRIILPFDLKKVGETYSFDVNLRGPLTCSLDVKFFIAAPNKWSRLLDKNTGIEEEKRFYDLLGGSKLINHEWIEPGVPAKFRVQFIQKAGNKVILDKIVDHPRTGSSYMGRYTILAQDTLQAGIYTIRLDYLEGAPELAPLYAEIRFGRAYTGK</sequence>
<dbReference type="EMBL" id="VDCJ01000353">
    <property type="protein sequence ID" value="MRU24930.1"/>
    <property type="molecule type" value="Genomic_DNA"/>
</dbReference>
<gene>
    <name evidence="3" type="ORF">FG476_13025</name>
    <name evidence="2" type="ORF">LOK82_03390</name>
</gene>